<evidence type="ECO:0000313" key="2">
    <source>
        <dbReference type="EMBL" id="NKE04716.1"/>
    </source>
</evidence>
<keyword evidence="1" id="KW-0472">Membrane</keyword>
<dbReference type="Pfam" id="PF15956">
    <property type="entry name" value="DUF4760"/>
    <property type="match status" value="1"/>
</dbReference>
<gene>
    <name evidence="2" type="ORF">GWK17_04385</name>
</gene>
<accession>A0A846TS81</accession>
<dbReference type="Proteomes" id="UP000587942">
    <property type="component" value="Unassembled WGS sequence"/>
</dbReference>
<keyword evidence="1" id="KW-1133">Transmembrane helix</keyword>
<evidence type="ECO:0000313" key="3">
    <source>
        <dbReference type="Proteomes" id="UP000587942"/>
    </source>
</evidence>
<proteinExistence type="predicted"/>
<organism evidence="2 3">
    <name type="scientific">Mesobacillus selenatarsenatis</name>
    <dbReference type="NCBI Taxonomy" id="388741"/>
    <lineage>
        <taxon>Bacteria</taxon>
        <taxon>Bacillati</taxon>
        <taxon>Bacillota</taxon>
        <taxon>Bacilli</taxon>
        <taxon>Bacillales</taxon>
        <taxon>Bacillaceae</taxon>
        <taxon>Mesobacillus</taxon>
    </lineage>
</organism>
<dbReference type="InterPro" id="IPR031876">
    <property type="entry name" value="DUF4760"/>
</dbReference>
<reference evidence="2 3" key="1">
    <citation type="submission" date="2020-03" db="EMBL/GenBank/DDBJ databases">
        <authorList>
            <person name="Sun Q."/>
        </authorList>
    </citation>
    <scope>NUCLEOTIDE SEQUENCE [LARGE SCALE GENOMIC DNA]</scope>
    <source>
        <strain evidence="2 3">KACC 21451</strain>
    </source>
</reference>
<comment type="caution">
    <text evidence="2">The sequence shown here is derived from an EMBL/GenBank/DDBJ whole genome shotgun (WGS) entry which is preliminary data.</text>
</comment>
<name>A0A846TS81_9BACI</name>
<dbReference type="RefSeq" id="WP_167831203.1">
    <property type="nucleotide sequence ID" value="NZ_JAAVUM010000002.1"/>
</dbReference>
<feature type="transmembrane region" description="Helical" evidence="1">
    <location>
        <begin position="35"/>
        <end position="55"/>
    </location>
</feature>
<dbReference type="EMBL" id="JAAVUM010000002">
    <property type="protein sequence ID" value="NKE04716.1"/>
    <property type="molecule type" value="Genomic_DNA"/>
</dbReference>
<dbReference type="AlphaFoldDB" id="A0A846TS81"/>
<evidence type="ECO:0000256" key="1">
    <source>
        <dbReference type="SAM" id="Phobius"/>
    </source>
</evidence>
<protein>
    <recommendedName>
        <fullName evidence="4">DUF4760 domain-containing protein</fullName>
    </recommendedName>
</protein>
<feature type="transmembrane region" description="Helical" evidence="1">
    <location>
        <begin position="5"/>
        <end position="23"/>
    </location>
</feature>
<sequence>MRKRIISYTLLSLSILLSIYYFRTDIAAIPKKVELMVGLAAIASGISGILMSISASKVANFEAIREYFQQGDTPEMTATRQKIYEAERTGEPVDPKAAAEVCSFFHFWGMMVKKKYLPLWIFKSASGPTVVRLYYLVLPYIEERRSTNNPHYGEGFMYLVKRIEREYGYRYVPVVWGEEEEEEKKKDPLKKVVNLE</sequence>
<keyword evidence="1" id="KW-0812">Transmembrane</keyword>
<evidence type="ECO:0008006" key="4">
    <source>
        <dbReference type="Google" id="ProtNLM"/>
    </source>
</evidence>